<gene>
    <name evidence="2" type="ORF">SAMN05216217_10961</name>
</gene>
<evidence type="ECO:0000313" key="2">
    <source>
        <dbReference type="EMBL" id="SFM60808.1"/>
    </source>
</evidence>
<sequence length="252" mass="28088">MSPLLIALLVAGGIAVLLAIGYINHTIERARVQRARATAELKARLRLLNQASSQLPETFVPAELRSQLQLVEINLLDKLLRLDSKNEALRKQRDALGNGTANEDSRPAVLQVTSEEHSRSIRQQLESLDKTLQQAGADSIIAAAELQRWQKHLRQCLLLTQLETFSALARQAMQQGKPRVAKLQYERAVAFLVKLNSPALADKISEFKTLMARAEQAANAAEQKNTSGELLSGMDELEKENETWKKKSLYDD</sequence>
<evidence type="ECO:0000256" key="1">
    <source>
        <dbReference type="SAM" id="MobiDB-lite"/>
    </source>
</evidence>
<evidence type="ECO:0000313" key="3">
    <source>
        <dbReference type="Proteomes" id="UP000243629"/>
    </source>
</evidence>
<dbReference type="AlphaFoldDB" id="A0A1I4S8I7"/>
<dbReference type="OrthoDB" id="6199153at2"/>
<feature type="region of interest" description="Disordered" evidence="1">
    <location>
        <begin position="216"/>
        <end position="252"/>
    </location>
</feature>
<dbReference type="Proteomes" id="UP000243629">
    <property type="component" value="Unassembled WGS sequence"/>
</dbReference>
<name>A0A1I4S8I7_9GAMM</name>
<organism evidence="2 3">
    <name type="scientific">Halopseudomonas yangmingensis</name>
    <dbReference type="NCBI Taxonomy" id="1720063"/>
    <lineage>
        <taxon>Bacteria</taxon>
        <taxon>Pseudomonadati</taxon>
        <taxon>Pseudomonadota</taxon>
        <taxon>Gammaproteobacteria</taxon>
        <taxon>Pseudomonadales</taxon>
        <taxon>Pseudomonadaceae</taxon>
        <taxon>Halopseudomonas</taxon>
    </lineage>
</organism>
<keyword evidence="3" id="KW-1185">Reference proteome</keyword>
<accession>A0A1I4S8I7</accession>
<protein>
    <submittedName>
        <fullName evidence="2">Uncharacterized protein</fullName>
    </submittedName>
</protein>
<dbReference type="EMBL" id="FOUI01000009">
    <property type="protein sequence ID" value="SFM60808.1"/>
    <property type="molecule type" value="Genomic_DNA"/>
</dbReference>
<feature type="compositionally biased region" description="Basic and acidic residues" evidence="1">
    <location>
        <begin position="240"/>
        <end position="252"/>
    </location>
</feature>
<reference evidence="3" key="1">
    <citation type="submission" date="2016-10" db="EMBL/GenBank/DDBJ databases">
        <authorList>
            <person name="Varghese N."/>
            <person name="Submissions S."/>
        </authorList>
    </citation>
    <scope>NUCLEOTIDE SEQUENCE [LARGE SCALE GENOMIC DNA]</scope>
    <source>
        <strain evidence="3">DSM 24213</strain>
    </source>
</reference>
<proteinExistence type="predicted"/>
<dbReference type="RefSeq" id="WP_093476088.1">
    <property type="nucleotide sequence ID" value="NZ_FOUI01000009.1"/>
</dbReference>